<accession>A0ABV0KEQ7</accession>
<keyword evidence="2" id="KW-1185">Reference proteome</keyword>
<proteinExistence type="predicted"/>
<name>A0ABV0KEQ7_9CYAN</name>
<dbReference type="Proteomes" id="UP001476950">
    <property type="component" value="Unassembled WGS sequence"/>
</dbReference>
<reference evidence="1 2" key="1">
    <citation type="submission" date="2022-04" db="EMBL/GenBank/DDBJ databases">
        <title>Positive selection, recombination, and allopatry shape intraspecific diversity of widespread and dominant cyanobacteria.</title>
        <authorList>
            <person name="Wei J."/>
            <person name="Shu W."/>
            <person name="Hu C."/>
        </authorList>
    </citation>
    <scope>NUCLEOTIDE SEQUENCE [LARGE SCALE GENOMIC DNA]</scope>
    <source>
        <strain evidence="1 2">AS-A4</strain>
    </source>
</reference>
<dbReference type="EMBL" id="JAMPLM010000002">
    <property type="protein sequence ID" value="MEP1057716.1"/>
    <property type="molecule type" value="Genomic_DNA"/>
</dbReference>
<protein>
    <submittedName>
        <fullName evidence="1">Uncharacterized protein</fullName>
    </submittedName>
</protein>
<evidence type="ECO:0000313" key="1">
    <source>
        <dbReference type="EMBL" id="MEP1057716.1"/>
    </source>
</evidence>
<comment type="caution">
    <text evidence="1">The sequence shown here is derived from an EMBL/GenBank/DDBJ whole genome shotgun (WGS) entry which is preliminary data.</text>
</comment>
<evidence type="ECO:0000313" key="2">
    <source>
        <dbReference type="Proteomes" id="UP001476950"/>
    </source>
</evidence>
<dbReference type="RefSeq" id="WP_190450781.1">
    <property type="nucleotide sequence ID" value="NZ_JAMPLM010000002.1"/>
</dbReference>
<gene>
    <name evidence="1" type="ORF">NDI38_04640</name>
</gene>
<organism evidence="1 2">
    <name type="scientific">Stenomitos frigidus AS-A4</name>
    <dbReference type="NCBI Taxonomy" id="2933935"/>
    <lineage>
        <taxon>Bacteria</taxon>
        <taxon>Bacillati</taxon>
        <taxon>Cyanobacteriota</taxon>
        <taxon>Cyanophyceae</taxon>
        <taxon>Leptolyngbyales</taxon>
        <taxon>Leptolyngbyaceae</taxon>
        <taxon>Stenomitos</taxon>
    </lineage>
</organism>
<sequence length="56" mass="6278">MYNAHIYLKDCEKWLYPLIQAASWTEAQLIAEAIALCHGASIESPQKAVYALQLQA</sequence>